<organism evidence="1 2">
    <name type="scientific">Geofilum rubicundum JCM 15548</name>
    <dbReference type="NCBI Taxonomy" id="1236989"/>
    <lineage>
        <taxon>Bacteria</taxon>
        <taxon>Pseudomonadati</taxon>
        <taxon>Bacteroidota</taxon>
        <taxon>Bacteroidia</taxon>
        <taxon>Marinilabiliales</taxon>
        <taxon>Marinilabiliaceae</taxon>
        <taxon>Geofilum</taxon>
    </lineage>
</organism>
<name>A0A0E9LQL1_9BACT</name>
<sequence length="56" mass="6819">MSKLFCITYRHFWTTETLHVSLFEATLSMFIFSLFNEEISHVDDHDYWSKIAIFRI</sequence>
<accession>A0A0E9LQL1</accession>
<evidence type="ECO:0000313" key="1">
    <source>
        <dbReference type="EMBL" id="GAO27583.1"/>
    </source>
</evidence>
<dbReference type="AlphaFoldDB" id="A0A0E9LQL1"/>
<keyword evidence="2" id="KW-1185">Reference proteome</keyword>
<gene>
    <name evidence="1" type="ORF">JCM15548_14418</name>
</gene>
<evidence type="ECO:0000313" key="2">
    <source>
        <dbReference type="Proteomes" id="UP000032900"/>
    </source>
</evidence>
<dbReference type="Proteomes" id="UP000032900">
    <property type="component" value="Unassembled WGS sequence"/>
</dbReference>
<dbReference type="EMBL" id="BAZW01000075">
    <property type="protein sequence ID" value="GAO27583.1"/>
    <property type="molecule type" value="Genomic_DNA"/>
</dbReference>
<reference evidence="1 2" key="1">
    <citation type="journal article" date="2015" name="Microbes Environ.">
        <title>Distribution and evolution of nitrogen fixation genes in the phylum bacteroidetes.</title>
        <authorList>
            <person name="Inoue J."/>
            <person name="Oshima K."/>
            <person name="Suda W."/>
            <person name="Sakamoto M."/>
            <person name="Iino T."/>
            <person name="Noda S."/>
            <person name="Hongoh Y."/>
            <person name="Hattori M."/>
            <person name="Ohkuma M."/>
        </authorList>
    </citation>
    <scope>NUCLEOTIDE SEQUENCE [LARGE SCALE GENOMIC DNA]</scope>
    <source>
        <strain evidence="1">JCM 15548</strain>
    </source>
</reference>
<comment type="caution">
    <text evidence="1">The sequence shown here is derived from an EMBL/GenBank/DDBJ whole genome shotgun (WGS) entry which is preliminary data.</text>
</comment>
<protein>
    <submittedName>
        <fullName evidence="1">Uncharacterized protein</fullName>
    </submittedName>
</protein>
<proteinExistence type="predicted"/>